<dbReference type="InterPro" id="IPR049241">
    <property type="entry name" value="DUF6876"/>
</dbReference>
<evidence type="ECO:0000313" key="3">
    <source>
        <dbReference type="Proteomes" id="UP001241110"/>
    </source>
</evidence>
<gene>
    <name evidence="2" type="ORF">QNI16_33935</name>
</gene>
<evidence type="ECO:0000313" key="2">
    <source>
        <dbReference type="EMBL" id="MDJ1485541.1"/>
    </source>
</evidence>
<dbReference type="AlphaFoldDB" id="A0AAE3QV20"/>
<name>A0AAE3QV20_9BACT</name>
<accession>A0AAE3QV20</accession>
<dbReference type="RefSeq" id="WP_313988239.1">
    <property type="nucleotide sequence ID" value="NZ_JASJOS010000021.1"/>
</dbReference>
<dbReference type="Proteomes" id="UP001241110">
    <property type="component" value="Unassembled WGS sequence"/>
</dbReference>
<evidence type="ECO:0000259" key="1">
    <source>
        <dbReference type="Pfam" id="PF21781"/>
    </source>
</evidence>
<dbReference type="EMBL" id="JASJOS010000021">
    <property type="protein sequence ID" value="MDJ1485541.1"/>
    <property type="molecule type" value="Genomic_DNA"/>
</dbReference>
<dbReference type="Pfam" id="PF21781">
    <property type="entry name" value="DUF6876"/>
    <property type="match status" value="1"/>
</dbReference>
<sequence length="134" mass="15874">MIASSMNESSSNGSSNRIPNLNQQLAHFTGSEYYYRHMLSRLYYTEGVQYLAQTYRCYWLLDKILIEAALNKNLLKEDFQVWKLTWLREDVFELHCLDGNDRELFKEVIPYSDFVADHLTLWFSDGVLLLPTEY</sequence>
<proteinExistence type="predicted"/>
<organism evidence="2 3">
    <name type="scientific">Xanthocytophaga flava</name>
    <dbReference type="NCBI Taxonomy" id="3048013"/>
    <lineage>
        <taxon>Bacteria</taxon>
        <taxon>Pseudomonadati</taxon>
        <taxon>Bacteroidota</taxon>
        <taxon>Cytophagia</taxon>
        <taxon>Cytophagales</taxon>
        <taxon>Rhodocytophagaceae</taxon>
        <taxon>Xanthocytophaga</taxon>
    </lineage>
</organism>
<reference evidence="2" key="1">
    <citation type="submission" date="2023-05" db="EMBL/GenBank/DDBJ databases">
        <authorList>
            <person name="Zhang X."/>
        </authorList>
    </citation>
    <scope>NUCLEOTIDE SEQUENCE</scope>
    <source>
        <strain evidence="2">YF14B1</strain>
    </source>
</reference>
<feature type="domain" description="DUF6876" evidence="1">
    <location>
        <begin position="20"/>
        <end position="134"/>
    </location>
</feature>
<protein>
    <recommendedName>
        <fullName evidence="1">DUF6876 domain-containing protein</fullName>
    </recommendedName>
</protein>
<comment type="caution">
    <text evidence="2">The sequence shown here is derived from an EMBL/GenBank/DDBJ whole genome shotgun (WGS) entry which is preliminary data.</text>
</comment>